<dbReference type="InterPro" id="IPR007801">
    <property type="entry name" value="MbnB/TglH/ChrH"/>
</dbReference>
<comment type="caution">
    <text evidence="2">The sequence shown here is derived from an EMBL/GenBank/DDBJ whole genome shotgun (WGS) entry which is preliminary data.</text>
</comment>
<gene>
    <name evidence="2" type="ORF">K6753_09395</name>
</gene>
<accession>A0ABS7T798</accession>
<comment type="similarity">
    <text evidence="1">Belongs to the UPF0276 family.</text>
</comment>
<dbReference type="Gene3D" id="3.20.20.150">
    <property type="entry name" value="Divalent-metal-dependent TIM barrel enzymes"/>
    <property type="match status" value="1"/>
</dbReference>
<reference evidence="2 3" key="1">
    <citation type="submission" date="2021-09" db="EMBL/GenBank/DDBJ databases">
        <title>Lysobacter sp. 13A isolated from the river sediment.</title>
        <authorList>
            <person name="Liu H."/>
            <person name="Li S."/>
            <person name="Mao S."/>
        </authorList>
    </citation>
    <scope>NUCLEOTIDE SEQUENCE [LARGE SCALE GENOMIC DNA]</scope>
    <source>
        <strain evidence="2 3">13A</strain>
    </source>
</reference>
<keyword evidence="3" id="KW-1185">Reference proteome</keyword>
<dbReference type="Proteomes" id="UP001430954">
    <property type="component" value="Unassembled WGS sequence"/>
</dbReference>
<proteinExistence type="inferred from homology"/>
<dbReference type="InterPro" id="IPR036237">
    <property type="entry name" value="Xyl_isomerase-like_sf"/>
</dbReference>
<dbReference type="PANTHER" id="PTHR42194">
    <property type="entry name" value="UPF0276 PROTEIN HI_1600"/>
    <property type="match status" value="1"/>
</dbReference>
<name>A0ABS7T798_9GAMM</name>
<sequence length="324" mass="35431">MRRPTWKASVARASAAARCNPTYRYDPAVSGLRTPLPNAAGLGLRRALLGPLRGAPSHDTPTRDFDFLECAPENWIGVGGAIGEALDDLSARHPLTCHGLSLSLGGFAPLDETFLARVRRFLDRHRVALYSEHLSYSADDGQLYDLLPIPFTEDAVRHVAARIRQTQDIVGRRIAVENVSYYAVHPLGDAASPMSELEFTNAVLAEADCDLLLDVNNVYVNSINHGYDAAAFMAGLPGERVASYHVAGHFDEADDLKIDTHGAPVKDAVWDLLAAAYDRFGTRPTLLERDFNFPPYADLVAELQTVRRLQAEAKSTQTATHAAR</sequence>
<dbReference type="Pfam" id="PF05114">
    <property type="entry name" value="MbnB_TglH_ChrH"/>
    <property type="match status" value="1"/>
</dbReference>
<evidence type="ECO:0000313" key="2">
    <source>
        <dbReference type="EMBL" id="MBZ4039749.1"/>
    </source>
</evidence>
<evidence type="ECO:0000313" key="3">
    <source>
        <dbReference type="Proteomes" id="UP001430954"/>
    </source>
</evidence>
<dbReference type="PANTHER" id="PTHR42194:SF1">
    <property type="entry name" value="UPF0276 PROTEIN HI_1600"/>
    <property type="match status" value="1"/>
</dbReference>
<evidence type="ECO:0000256" key="1">
    <source>
        <dbReference type="HAMAP-Rule" id="MF_00697"/>
    </source>
</evidence>
<dbReference type="HAMAP" id="MF_00697">
    <property type="entry name" value="UPF0276"/>
    <property type="match status" value="1"/>
</dbReference>
<protein>
    <recommendedName>
        <fullName evidence="1">UPF0276 protein K6753_09395</fullName>
    </recommendedName>
</protein>
<organism evidence="2 3">
    <name type="scientific">Novilysobacter selenitireducens</name>
    <dbReference type="NCBI Taxonomy" id="2872639"/>
    <lineage>
        <taxon>Bacteria</taxon>
        <taxon>Pseudomonadati</taxon>
        <taxon>Pseudomonadota</taxon>
        <taxon>Gammaproteobacteria</taxon>
        <taxon>Lysobacterales</taxon>
        <taxon>Lysobacteraceae</taxon>
        <taxon>Novilysobacter</taxon>
    </lineage>
</organism>
<dbReference type="EMBL" id="JAINZW010000004">
    <property type="protein sequence ID" value="MBZ4039749.1"/>
    <property type="molecule type" value="Genomic_DNA"/>
</dbReference>
<dbReference type="SUPFAM" id="SSF51658">
    <property type="entry name" value="Xylose isomerase-like"/>
    <property type="match status" value="1"/>
</dbReference>
<dbReference type="NCBIfam" id="NF003818">
    <property type="entry name" value="PRK05409.1"/>
    <property type="match status" value="1"/>
</dbReference>